<organism evidence="1">
    <name type="scientific">viral metagenome</name>
    <dbReference type="NCBI Taxonomy" id="1070528"/>
    <lineage>
        <taxon>unclassified sequences</taxon>
        <taxon>metagenomes</taxon>
        <taxon>organismal metagenomes</taxon>
    </lineage>
</organism>
<protein>
    <recommendedName>
        <fullName evidence="3">Minor tail protein</fullName>
    </recommendedName>
</protein>
<evidence type="ECO:0000313" key="2">
    <source>
        <dbReference type="EMBL" id="QJH94685.1"/>
    </source>
</evidence>
<name>A0A6H1ZK82_9ZZZZ</name>
<reference evidence="1" key="1">
    <citation type="submission" date="2020-03" db="EMBL/GenBank/DDBJ databases">
        <title>The deep terrestrial virosphere.</title>
        <authorList>
            <person name="Holmfeldt K."/>
            <person name="Nilsson E."/>
            <person name="Simone D."/>
            <person name="Lopez-Fernandez M."/>
            <person name="Wu X."/>
            <person name="de Brujin I."/>
            <person name="Lundin D."/>
            <person name="Andersson A."/>
            <person name="Bertilsson S."/>
            <person name="Dopson M."/>
        </authorList>
    </citation>
    <scope>NUCLEOTIDE SEQUENCE</scope>
    <source>
        <strain evidence="1">TM448A00748</strain>
        <strain evidence="2">TM448B00292</strain>
    </source>
</reference>
<evidence type="ECO:0000313" key="1">
    <source>
        <dbReference type="EMBL" id="QJA47841.1"/>
    </source>
</evidence>
<proteinExistence type="predicted"/>
<dbReference type="AlphaFoldDB" id="A0A6H1ZK82"/>
<evidence type="ECO:0008006" key="3">
    <source>
        <dbReference type="Google" id="ProtNLM"/>
    </source>
</evidence>
<sequence length="209" mass="23516">MAGSGGLRIGIRPEGFEAARRQLEALGRKVDPVLRGALDTTATDTRKQRYTPQIASMFKSRSWVNKRIIIKRVNARKGRFDARLIPSSAGVYVPEYRRWGYKALNATRARILVGSFKGHKVAAGFVNPASFGREPLATRSSVTRNVKKRGGNFTYNYGAGPGGLMTAMGPSVAWFFKRLTSVTTVRWVNRRLEQEFQRRMRRELLKPAL</sequence>
<accession>A0A6H1ZK82</accession>
<gene>
    <name evidence="1" type="ORF">TM448A00748_0005</name>
    <name evidence="2" type="ORF">TM448B00292_0022</name>
</gene>
<dbReference type="EMBL" id="MT144604">
    <property type="protein sequence ID" value="QJH94685.1"/>
    <property type="molecule type" value="Genomic_DNA"/>
</dbReference>
<dbReference type="EMBL" id="MT144060">
    <property type="protein sequence ID" value="QJA47841.1"/>
    <property type="molecule type" value="Genomic_DNA"/>
</dbReference>